<proteinExistence type="predicted"/>
<evidence type="ECO:0000313" key="4">
    <source>
        <dbReference type="Proteomes" id="UP000320481"/>
    </source>
</evidence>
<dbReference type="RefSeq" id="WP_146462915.1">
    <property type="nucleotide sequence ID" value="NZ_VOGW01000001.1"/>
</dbReference>
<dbReference type="Gene3D" id="3.40.190.290">
    <property type="match status" value="1"/>
</dbReference>
<feature type="domain" description="LysR substrate-binding" evidence="2">
    <location>
        <begin position="2"/>
        <end position="63"/>
    </location>
</feature>
<dbReference type="SUPFAM" id="SSF53850">
    <property type="entry name" value="Periplasmic binding protein-like II"/>
    <property type="match status" value="1"/>
</dbReference>
<evidence type="ECO:0000259" key="2">
    <source>
        <dbReference type="Pfam" id="PF03466"/>
    </source>
</evidence>
<dbReference type="Proteomes" id="UP000320481">
    <property type="component" value="Unassembled WGS sequence"/>
</dbReference>
<dbReference type="Pfam" id="PF03466">
    <property type="entry name" value="LysR_substrate"/>
    <property type="match status" value="1"/>
</dbReference>
<keyword evidence="4" id="KW-1185">Reference proteome</keyword>
<sequence>MVLCELVRAGIGVAFVPRAMGERAGLPCVRIRQPEPGRTVVLAGRGARPGNPAARSLVRHLTGAAPAAADPPDGRRPAGG</sequence>
<evidence type="ECO:0000256" key="1">
    <source>
        <dbReference type="SAM" id="MobiDB-lite"/>
    </source>
</evidence>
<evidence type="ECO:0000313" key="3">
    <source>
        <dbReference type="EMBL" id="TWV58710.1"/>
    </source>
</evidence>
<comment type="caution">
    <text evidence="3">The sequence shown here is derived from an EMBL/GenBank/DDBJ whole genome shotgun (WGS) entry which is preliminary data.</text>
</comment>
<gene>
    <name evidence="3" type="ORF">FRZ03_00020</name>
</gene>
<accession>A0A5C6K6A4</accession>
<feature type="region of interest" description="Disordered" evidence="1">
    <location>
        <begin position="60"/>
        <end position="80"/>
    </location>
</feature>
<protein>
    <recommendedName>
        <fullName evidence="2">LysR substrate-binding domain-containing protein</fullName>
    </recommendedName>
</protein>
<dbReference type="AlphaFoldDB" id="A0A5C6K6A4"/>
<organism evidence="3 4">
    <name type="scientific">Streptomyces misionensis</name>
    <dbReference type="NCBI Taxonomy" id="67331"/>
    <lineage>
        <taxon>Bacteria</taxon>
        <taxon>Bacillati</taxon>
        <taxon>Actinomycetota</taxon>
        <taxon>Actinomycetes</taxon>
        <taxon>Kitasatosporales</taxon>
        <taxon>Streptomycetaceae</taxon>
        <taxon>Streptomyces</taxon>
    </lineage>
</organism>
<reference evidence="3" key="1">
    <citation type="journal article" date="2019" name="Microbiol. Resour. Announc.">
        <title>Draft Genomic Sequences of Streptomyces misionensis and Streptomyces albidoflavus, bacteria applied for phytopathogen biocontrol.</title>
        <authorList>
            <person name="Pylro V."/>
            <person name="Dias A."/>
            <person name="Andreote F."/>
            <person name="Varani A."/>
            <person name="Andreote C."/>
            <person name="Bernardo E."/>
            <person name="Martins T."/>
        </authorList>
    </citation>
    <scope>NUCLEOTIDE SEQUENCE [LARGE SCALE GENOMIC DNA]</scope>
    <source>
        <strain evidence="3">66</strain>
    </source>
</reference>
<dbReference type="EMBL" id="VOGW01000001">
    <property type="protein sequence ID" value="TWV58710.1"/>
    <property type="molecule type" value="Genomic_DNA"/>
</dbReference>
<dbReference type="InterPro" id="IPR005119">
    <property type="entry name" value="LysR_subst-bd"/>
</dbReference>
<name>A0A5C6K6A4_9ACTN</name>